<dbReference type="Pfam" id="PF11899">
    <property type="entry name" value="DUF3419"/>
    <property type="match status" value="1"/>
</dbReference>
<feature type="transmembrane region" description="Helical" evidence="2">
    <location>
        <begin position="23"/>
        <end position="48"/>
    </location>
</feature>
<dbReference type="OrthoDB" id="10253390at2759"/>
<evidence type="ECO:0000256" key="2">
    <source>
        <dbReference type="SAM" id="Phobius"/>
    </source>
</evidence>
<name>A0A6G1LIW2_9PEZI</name>
<dbReference type="GO" id="GO:0008168">
    <property type="term" value="F:methyltransferase activity"/>
    <property type="evidence" value="ECO:0007669"/>
    <property type="project" value="UniProtKB-KW"/>
</dbReference>
<dbReference type="Proteomes" id="UP000799436">
    <property type="component" value="Unassembled WGS sequence"/>
</dbReference>
<keyword evidence="3" id="KW-0808">Transferase</keyword>
<proteinExistence type="predicted"/>
<reference evidence="3" key="1">
    <citation type="journal article" date="2020" name="Stud. Mycol.">
        <title>101 Dothideomycetes genomes: a test case for predicting lifestyles and emergence of pathogens.</title>
        <authorList>
            <person name="Haridas S."/>
            <person name="Albert R."/>
            <person name="Binder M."/>
            <person name="Bloem J."/>
            <person name="Labutti K."/>
            <person name="Salamov A."/>
            <person name="Andreopoulos B."/>
            <person name="Baker S."/>
            <person name="Barry K."/>
            <person name="Bills G."/>
            <person name="Bluhm B."/>
            <person name="Cannon C."/>
            <person name="Castanera R."/>
            <person name="Culley D."/>
            <person name="Daum C."/>
            <person name="Ezra D."/>
            <person name="Gonzalez J."/>
            <person name="Henrissat B."/>
            <person name="Kuo A."/>
            <person name="Liang C."/>
            <person name="Lipzen A."/>
            <person name="Lutzoni F."/>
            <person name="Magnuson J."/>
            <person name="Mondo S."/>
            <person name="Nolan M."/>
            <person name="Ohm R."/>
            <person name="Pangilinan J."/>
            <person name="Park H.-J."/>
            <person name="Ramirez L."/>
            <person name="Alfaro M."/>
            <person name="Sun H."/>
            <person name="Tritt A."/>
            <person name="Yoshinaga Y."/>
            <person name="Zwiers L.-H."/>
            <person name="Turgeon B."/>
            <person name="Goodwin S."/>
            <person name="Spatafora J."/>
            <person name="Crous P."/>
            <person name="Grigoriev I."/>
        </authorList>
    </citation>
    <scope>NUCLEOTIDE SEQUENCE</scope>
    <source>
        <strain evidence="3">CBS 116005</strain>
    </source>
</reference>
<protein>
    <submittedName>
        <fullName evidence="3">S-adenosyl-L-methionine-dependent methyltransferase</fullName>
    </submittedName>
</protein>
<dbReference type="InterPro" id="IPR029063">
    <property type="entry name" value="SAM-dependent_MTases_sf"/>
</dbReference>
<dbReference type="CDD" id="cd02440">
    <property type="entry name" value="AdoMet_MTases"/>
    <property type="match status" value="1"/>
</dbReference>
<sequence length="849" mass="95944">MCPHERVEGQIAAVGRAADRARYCGIACVIVSYASVALAILLVAWFVLSYTDLAAVAKMKPYLQFAYSCFFKPHTGDGTGSQQDALESFYKSQASVYDATRTRLLQGREDMLALVAAQVKHRQQTGQIGKKPIWVDIGGGTGWNIEQMATQLDVPTFFHAVYLVDYSSSLCEVARQRFKRLGWNNVHVICEDARIFRLSDYEAGLGDKQRDFSIGKSASYEEQRDVVGADVLTMSYSLSMIPEFHPAIDSVANLLAPSGVVGVVDFYVQNKIEFAGRSYIGGAIDRHCMWISRVFWRTWFELDRVNLESARRDYIEYKFGTILSTNRRCHLFGFRIPYYIFVGCTQQTSRMIEQVAQEDAAVTESPFISALDLHSQTRNLKNRRSSSTERRSKAFDQAVVNLSASLPLPAAYYQNNKTRVYYDDSLQKHRQFNDEYIYAFTWEDSRTDARLLKITGDDVILAITSAGDNILSYAVERPKRIHAVDLNPAQNHLLELKVAAFRSLEYQDFWKLFGEGKHENFHTLLLERLSPHLSSQAFDYWLHVGDATFSPKSKGLYFTGGSRHALQLVTWLGSLLGVRKDIERLCEASTLAEQRELWHKRVRRVFLSQLLAYFVIGSERFLWKALGVPGEQRAMIEDDYKRQAGDRSTGVKIETASAEKPSGAEGENNHVSPVKSGQAIWNYGVQTLDPVANDTLLSEDNHYYLLCLLGNYTQRCHPTYLQPKSHLKLSQSGALDNLRIHTDELAEVFARMQPEALTIAVLMDSMDWFNPAGPECKAQVIAVNRALKIGGRVLIRSAGLNPWYIQTFESHGFSPKRVAARIPPGTCTDRVNMYASTWICTKTNHSEEP</sequence>
<keyword evidence="2" id="KW-0472">Membrane</keyword>
<accession>A0A6G1LIW2</accession>
<dbReference type="Gene3D" id="3.40.50.150">
    <property type="entry name" value="Vaccinia Virus protein VP39"/>
    <property type="match status" value="1"/>
</dbReference>
<dbReference type="AlphaFoldDB" id="A0A6G1LIW2"/>
<dbReference type="GO" id="GO:0032259">
    <property type="term" value="P:methylation"/>
    <property type="evidence" value="ECO:0007669"/>
    <property type="project" value="UniProtKB-KW"/>
</dbReference>
<evidence type="ECO:0000313" key="4">
    <source>
        <dbReference type="Proteomes" id="UP000799436"/>
    </source>
</evidence>
<dbReference type="EMBL" id="ML995813">
    <property type="protein sequence ID" value="KAF2772815.1"/>
    <property type="molecule type" value="Genomic_DNA"/>
</dbReference>
<dbReference type="InterPro" id="IPR021829">
    <property type="entry name" value="DUF3419"/>
</dbReference>
<keyword evidence="2" id="KW-0812">Transmembrane</keyword>
<dbReference type="Pfam" id="PF13489">
    <property type="entry name" value="Methyltransf_23"/>
    <property type="match status" value="1"/>
</dbReference>
<feature type="region of interest" description="Disordered" evidence="1">
    <location>
        <begin position="646"/>
        <end position="671"/>
    </location>
</feature>
<keyword evidence="2" id="KW-1133">Transmembrane helix</keyword>
<dbReference type="PANTHER" id="PTHR47473">
    <property type="entry name" value="BTA1P"/>
    <property type="match status" value="1"/>
</dbReference>
<dbReference type="SUPFAM" id="SSF53335">
    <property type="entry name" value="S-adenosyl-L-methionine-dependent methyltransferases"/>
    <property type="match status" value="1"/>
</dbReference>
<keyword evidence="3" id="KW-0489">Methyltransferase</keyword>
<keyword evidence="4" id="KW-1185">Reference proteome</keyword>
<evidence type="ECO:0000256" key="1">
    <source>
        <dbReference type="SAM" id="MobiDB-lite"/>
    </source>
</evidence>
<gene>
    <name evidence="3" type="ORF">EJ03DRAFT_341459</name>
</gene>
<evidence type="ECO:0000313" key="3">
    <source>
        <dbReference type="EMBL" id="KAF2772815.1"/>
    </source>
</evidence>
<dbReference type="PANTHER" id="PTHR47473:SF1">
    <property type="entry name" value="METHYLTRANSFERASE DOMAIN-CONTAINING PROTEIN"/>
    <property type="match status" value="1"/>
</dbReference>
<organism evidence="3 4">
    <name type="scientific">Teratosphaeria nubilosa</name>
    <dbReference type="NCBI Taxonomy" id="161662"/>
    <lineage>
        <taxon>Eukaryota</taxon>
        <taxon>Fungi</taxon>
        <taxon>Dikarya</taxon>
        <taxon>Ascomycota</taxon>
        <taxon>Pezizomycotina</taxon>
        <taxon>Dothideomycetes</taxon>
        <taxon>Dothideomycetidae</taxon>
        <taxon>Mycosphaerellales</taxon>
        <taxon>Teratosphaeriaceae</taxon>
        <taxon>Teratosphaeria</taxon>
    </lineage>
</organism>